<accession>A0A4R3Y7S3</accession>
<dbReference type="PANTHER" id="PTHR30462:SF1">
    <property type="entry name" value="INTERMEMBRANE TRANSPORT PROTEIN YEBS"/>
    <property type="match status" value="1"/>
</dbReference>
<comment type="caution">
    <text evidence="9">The sequence shown here is derived from an EMBL/GenBank/DDBJ whole genome shotgun (WGS) entry which is preliminary data.</text>
</comment>
<organism evidence="9 10">
    <name type="scientific">Testudinibacter aquarius</name>
    <dbReference type="NCBI Taxonomy" id="1524974"/>
    <lineage>
        <taxon>Bacteria</taxon>
        <taxon>Pseudomonadati</taxon>
        <taxon>Pseudomonadota</taxon>
        <taxon>Gammaproteobacteria</taxon>
        <taxon>Pasteurellales</taxon>
        <taxon>Pasteurellaceae</taxon>
        <taxon>Testudinibacter</taxon>
    </lineage>
</organism>
<keyword evidence="7 8" id="KW-0472">Membrane</keyword>
<evidence type="ECO:0000256" key="4">
    <source>
        <dbReference type="ARBA" id="ARBA00022519"/>
    </source>
</evidence>
<reference evidence="9 10" key="1">
    <citation type="submission" date="2019-03" db="EMBL/GenBank/DDBJ databases">
        <title>Genomic Encyclopedia of Type Strains, Phase IV (KMG-IV): sequencing the most valuable type-strain genomes for metagenomic binning, comparative biology and taxonomic classification.</title>
        <authorList>
            <person name="Goeker M."/>
        </authorList>
    </citation>
    <scope>NUCLEOTIDE SEQUENCE [LARGE SCALE GENOMIC DNA]</scope>
    <source>
        <strain evidence="9 10">DSM 28140</strain>
    </source>
</reference>
<evidence type="ECO:0000313" key="10">
    <source>
        <dbReference type="Proteomes" id="UP000294619"/>
    </source>
</evidence>
<dbReference type="InterPro" id="IPR005219">
    <property type="entry name" value="PqiA-like_proteobact"/>
</dbReference>
<keyword evidence="4" id="KW-0997">Cell inner membrane</keyword>
<evidence type="ECO:0000256" key="2">
    <source>
        <dbReference type="ARBA" id="ARBA00007555"/>
    </source>
</evidence>
<gene>
    <name evidence="9" type="ORF">EDC16_10478</name>
</gene>
<dbReference type="EMBL" id="SMCP01000004">
    <property type="protein sequence ID" value="TCV87890.1"/>
    <property type="molecule type" value="Genomic_DNA"/>
</dbReference>
<keyword evidence="5 8" id="KW-0812">Transmembrane</keyword>
<feature type="transmembrane region" description="Helical" evidence="8">
    <location>
        <begin position="152"/>
        <end position="177"/>
    </location>
</feature>
<dbReference type="InterPro" id="IPR051800">
    <property type="entry name" value="PqiA-PqiB_transport"/>
</dbReference>
<evidence type="ECO:0000256" key="8">
    <source>
        <dbReference type="SAM" id="Phobius"/>
    </source>
</evidence>
<keyword evidence="3" id="KW-1003">Cell membrane</keyword>
<evidence type="ECO:0000256" key="1">
    <source>
        <dbReference type="ARBA" id="ARBA00004429"/>
    </source>
</evidence>
<dbReference type="PANTHER" id="PTHR30462">
    <property type="entry name" value="INTERMEMBRANE TRANSPORT PROTEIN PQIB-RELATED"/>
    <property type="match status" value="1"/>
</dbReference>
<evidence type="ECO:0000313" key="9">
    <source>
        <dbReference type="EMBL" id="TCV87890.1"/>
    </source>
</evidence>
<sequence length="439" mass="49694">MFNTFSAYRFLQERLIIKILSRVSNTHLLRCDECDALVNVPRLHSRQVACCPQCNAELRSGSRWSLKRCAIIAISILILMPFAFTFPLLSIDLLGVPVHASVWGGAWKIATNNDVYTGFMVLLCAIIMPLCFATLVLFLWIAKHFNHRPRNLLLMLGYIKPWVMLDVYLVSLGVAAFKVREYATLTIDIYFLAFVFTALLTTLLFIKINPLALWNEFYPQFAYPTANTHNKNNELCHCHACNYTFAAQQRTLDSQGRHYCPRCESLLDINDNTKLQRTWAALIAGIIMLIPANLLPISYIYLNGVASGDTLISGVISFIGMGSYFVAFVVFVASIFVPLSKIIAMIYLLISVHRQKAGNIERKMKLLHLVHFVGRWSMLDLFVLSLMMSLVTRGQIITFSVGPAAFYFGAAVFLTMIAAEQFDSRLLWKLYDKKPNSPT</sequence>
<proteinExistence type="inferred from homology"/>
<feature type="transmembrane region" description="Helical" evidence="8">
    <location>
        <begin position="322"/>
        <end position="349"/>
    </location>
</feature>
<comment type="subcellular location">
    <subcellularLocation>
        <location evidence="1">Cell inner membrane</location>
        <topology evidence="1">Multi-pass membrane protein</topology>
    </subcellularLocation>
</comment>
<dbReference type="Pfam" id="PF04403">
    <property type="entry name" value="PqiA"/>
    <property type="match status" value="2"/>
</dbReference>
<evidence type="ECO:0000256" key="5">
    <source>
        <dbReference type="ARBA" id="ARBA00022692"/>
    </source>
</evidence>
<dbReference type="Proteomes" id="UP000294619">
    <property type="component" value="Unassembled WGS sequence"/>
</dbReference>
<dbReference type="InterPro" id="IPR007498">
    <property type="entry name" value="PqiA-like"/>
</dbReference>
<evidence type="ECO:0000256" key="3">
    <source>
        <dbReference type="ARBA" id="ARBA00022475"/>
    </source>
</evidence>
<feature type="transmembrane region" description="Helical" evidence="8">
    <location>
        <begin position="396"/>
        <end position="419"/>
    </location>
</feature>
<dbReference type="AlphaFoldDB" id="A0A4R3Y7S3"/>
<evidence type="ECO:0000256" key="7">
    <source>
        <dbReference type="ARBA" id="ARBA00023136"/>
    </source>
</evidence>
<feature type="transmembrane region" description="Helical" evidence="8">
    <location>
        <begin position="189"/>
        <end position="206"/>
    </location>
</feature>
<protein>
    <submittedName>
        <fullName evidence="9">Paraquat-inducible protein A</fullName>
    </submittedName>
</protein>
<feature type="transmembrane region" description="Helical" evidence="8">
    <location>
        <begin position="279"/>
        <end position="302"/>
    </location>
</feature>
<dbReference type="NCBIfam" id="TIGR00155">
    <property type="entry name" value="pqiA_fam"/>
    <property type="match status" value="1"/>
</dbReference>
<feature type="transmembrane region" description="Helical" evidence="8">
    <location>
        <begin position="115"/>
        <end position="140"/>
    </location>
</feature>
<feature type="transmembrane region" description="Helical" evidence="8">
    <location>
        <begin position="69"/>
        <end position="95"/>
    </location>
</feature>
<comment type="similarity">
    <text evidence="2">Belongs to the PqiA family.</text>
</comment>
<keyword evidence="6 8" id="KW-1133">Transmembrane helix</keyword>
<evidence type="ECO:0000256" key="6">
    <source>
        <dbReference type="ARBA" id="ARBA00022989"/>
    </source>
</evidence>
<dbReference type="GO" id="GO:0005886">
    <property type="term" value="C:plasma membrane"/>
    <property type="evidence" value="ECO:0007669"/>
    <property type="project" value="UniProtKB-SubCell"/>
</dbReference>
<name>A0A4R3Y7S3_9PAST</name>